<evidence type="ECO:0000313" key="3">
    <source>
        <dbReference type="EMBL" id="RGE56676.1"/>
    </source>
</evidence>
<keyword evidence="1" id="KW-0732">Signal</keyword>
<gene>
    <name evidence="4" type="ORF">DWY69_16815</name>
    <name evidence="3" type="ORF">DXC51_23055</name>
</gene>
<evidence type="ECO:0000313" key="6">
    <source>
        <dbReference type="Proteomes" id="UP000261166"/>
    </source>
</evidence>
<proteinExistence type="predicted"/>
<reference evidence="3 6" key="1">
    <citation type="submission" date="2018-08" db="EMBL/GenBank/DDBJ databases">
        <title>A genome reference for cultivated species of the human gut microbiota.</title>
        <authorList>
            <person name="Zou Y."/>
            <person name="Xue W."/>
            <person name="Luo G."/>
        </authorList>
    </citation>
    <scope>NUCLEOTIDE SEQUENCE [LARGE SCALE GENOMIC DNA]</scope>
    <source>
        <strain evidence="4 6">AF26-4BH</strain>
        <strain evidence="3">TF05-5AC</strain>
    </source>
</reference>
<evidence type="ECO:0000313" key="5">
    <source>
        <dbReference type="Proteomes" id="UP000260812"/>
    </source>
</evidence>
<evidence type="ECO:0000256" key="1">
    <source>
        <dbReference type="SAM" id="SignalP"/>
    </source>
</evidence>
<dbReference type="EMBL" id="QVLU01000015">
    <property type="protein sequence ID" value="RGE70590.1"/>
    <property type="molecule type" value="Genomic_DNA"/>
</dbReference>
<accession>A0A3E3HXW2</accession>
<protein>
    <submittedName>
        <fullName evidence="3">DUF4367 domain-containing protein</fullName>
    </submittedName>
</protein>
<evidence type="ECO:0000259" key="2">
    <source>
        <dbReference type="Pfam" id="PF14285"/>
    </source>
</evidence>
<dbReference type="GeneID" id="97989658"/>
<dbReference type="InterPro" id="IPR025377">
    <property type="entry name" value="DUF4367"/>
</dbReference>
<dbReference type="Pfam" id="PF14285">
    <property type="entry name" value="DUF4367"/>
    <property type="match status" value="1"/>
</dbReference>
<keyword evidence="5" id="KW-1185">Reference proteome</keyword>
<sequence>MKKLSLCIITALSLVSLGILTACGVSATPKEAGSAQLPNPFIPCASIEDANEILGFTAAVPSILPDGYETAAIAAVSSSDPAFVQIRYENGEKTITYRIGKGSGNISGDYNSYEFTKTLEAVENILTCSGAGELIYNAVWEADGYTYSLTATDGITENELQELVESIA</sequence>
<comment type="caution">
    <text evidence="3">The sequence shown here is derived from an EMBL/GenBank/DDBJ whole genome shotgun (WGS) entry which is preliminary data.</text>
</comment>
<dbReference type="AlphaFoldDB" id="A0A3E3HXW2"/>
<dbReference type="EMBL" id="QVLV01000022">
    <property type="protein sequence ID" value="RGE56676.1"/>
    <property type="molecule type" value="Genomic_DNA"/>
</dbReference>
<feature type="signal peptide" evidence="1">
    <location>
        <begin position="1"/>
        <end position="27"/>
    </location>
</feature>
<evidence type="ECO:0000313" key="4">
    <source>
        <dbReference type="EMBL" id="RGE70590.1"/>
    </source>
</evidence>
<name>A0A3E3HXW2_9FIRM</name>
<feature type="chain" id="PRO_5035558084" evidence="1">
    <location>
        <begin position="28"/>
        <end position="168"/>
    </location>
</feature>
<dbReference type="RefSeq" id="WP_025490428.1">
    <property type="nucleotide sequence ID" value="NZ_CALBAU010000086.1"/>
</dbReference>
<dbReference type="OrthoDB" id="7061752at2"/>
<organism evidence="3 5">
    <name type="scientific">Eisenbergiella massiliensis</name>
    <dbReference type="NCBI Taxonomy" id="1720294"/>
    <lineage>
        <taxon>Bacteria</taxon>
        <taxon>Bacillati</taxon>
        <taxon>Bacillota</taxon>
        <taxon>Clostridia</taxon>
        <taxon>Lachnospirales</taxon>
        <taxon>Lachnospiraceae</taxon>
        <taxon>Eisenbergiella</taxon>
    </lineage>
</organism>
<feature type="domain" description="DUF4367" evidence="2">
    <location>
        <begin position="60"/>
        <end position="167"/>
    </location>
</feature>
<dbReference type="Proteomes" id="UP000260812">
    <property type="component" value="Unassembled WGS sequence"/>
</dbReference>
<dbReference type="PROSITE" id="PS51257">
    <property type="entry name" value="PROKAR_LIPOPROTEIN"/>
    <property type="match status" value="1"/>
</dbReference>
<dbReference type="Proteomes" id="UP000261166">
    <property type="component" value="Unassembled WGS sequence"/>
</dbReference>